<evidence type="ECO:0000313" key="1">
    <source>
        <dbReference type="EMBL" id="GIY78762.1"/>
    </source>
</evidence>
<protein>
    <submittedName>
        <fullName evidence="1">Uncharacterized protein</fullName>
    </submittedName>
</protein>
<dbReference type="Proteomes" id="UP001054837">
    <property type="component" value="Unassembled WGS sequence"/>
</dbReference>
<accession>A0AAV4W7L4</accession>
<reference evidence="1 2" key="1">
    <citation type="submission" date="2021-06" db="EMBL/GenBank/DDBJ databases">
        <title>Caerostris darwini draft genome.</title>
        <authorList>
            <person name="Kono N."/>
            <person name="Arakawa K."/>
        </authorList>
    </citation>
    <scope>NUCLEOTIDE SEQUENCE [LARGE SCALE GENOMIC DNA]</scope>
</reference>
<keyword evidence="2" id="KW-1185">Reference proteome</keyword>
<gene>
    <name evidence="1" type="ORF">CDAR_117061</name>
</gene>
<name>A0AAV4W7L4_9ARAC</name>
<evidence type="ECO:0000313" key="2">
    <source>
        <dbReference type="Proteomes" id="UP001054837"/>
    </source>
</evidence>
<dbReference type="EMBL" id="BPLQ01014270">
    <property type="protein sequence ID" value="GIY78762.1"/>
    <property type="molecule type" value="Genomic_DNA"/>
</dbReference>
<dbReference type="AlphaFoldDB" id="A0AAV4W7L4"/>
<sequence length="134" mass="15066">MCNSSEICRTTWFSRNCGTASMAHYIFSRNQGNSIALQKSVEPHSSPVYVKQHGTSAFIEHHNFPKVCGVPSSSSICKTEQLGTNISNSVEQWGSSLDVQLSRNLSNNFVFQKLWNSIVFQHLWCIIVLQKSVK</sequence>
<organism evidence="1 2">
    <name type="scientific">Caerostris darwini</name>
    <dbReference type="NCBI Taxonomy" id="1538125"/>
    <lineage>
        <taxon>Eukaryota</taxon>
        <taxon>Metazoa</taxon>
        <taxon>Ecdysozoa</taxon>
        <taxon>Arthropoda</taxon>
        <taxon>Chelicerata</taxon>
        <taxon>Arachnida</taxon>
        <taxon>Araneae</taxon>
        <taxon>Araneomorphae</taxon>
        <taxon>Entelegynae</taxon>
        <taxon>Araneoidea</taxon>
        <taxon>Araneidae</taxon>
        <taxon>Caerostris</taxon>
    </lineage>
</organism>
<comment type="caution">
    <text evidence="1">The sequence shown here is derived from an EMBL/GenBank/DDBJ whole genome shotgun (WGS) entry which is preliminary data.</text>
</comment>
<proteinExistence type="predicted"/>